<name>A0ABP8PW59_9ACTN</name>
<dbReference type="Proteomes" id="UP001500503">
    <property type="component" value="Unassembled WGS sequence"/>
</dbReference>
<gene>
    <name evidence="1" type="ORF">GCM10023191_030560</name>
</gene>
<dbReference type="SUPFAM" id="SSF52540">
    <property type="entry name" value="P-loop containing nucleoside triphosphate hydrolases"/>
    <property type="match status" value="1"/>
</dbReference>
<organism evidence="1 2">
    <name type="scientific">Actinoallomurus oryzae</name>
    <dbReference type="NCBI Taxonomy" id="502180"/>
    <lineage>
        <taxon>Bacteria</taxon>
        <taxon>Bacillati</taxon>
        <taxon>Actinomycetota</taxon>
        <taxon>Actinomycetes</taxon>
        <taxon>Streptosporangiales</taxon>
        <taxon>Thermomonosporaceae</taxon>
        <taxon>Actinoallomurus</taxon>
    </lineage>
</organism>
<sequence>MPPSSDRDVVFILAPARSCSTVAIALLSGHPLLYGFPELLIFTADTIGGLLGPHEQLDLPSDWRSAQQSGILRAVAEIHDGDQDEAAISRARTWLAERADWPTTRLLDHLLDAVRPRTGMEKSPDTLNTPTALKRCLEAYPRARYLHLTRHPHSTAVSMAGHRARIDGGRPTAAERRGTLTHCWWTWYRQHTNAVVALNALPPQRWLRIRAEDLIGDPLRHLPRVLRWLEVEVDDTILRDMCEVSRWPFTGGGESGRLRGGDPGFLDDPVLRPVPAPPPMRYDPHVGFDHATWREYARLAALLGYR</sequence>
<dbReference type="EMBL" id="BAABHF010000019">
    <property type="protein sequence ID" value="GAA4493316.1"/>
    <property type="molecule type" value="Genomic_DNA"/>
</dbReference>
<keyword evidence="2" id="KW-1185">Reference proteome</keyword>
<reference evidence="2" key="1">
    <citation type="journal article" date="2019" name="Int. J. Syst. Evol. Microbiol.">
        <title>The Global Catalogue of Microorganisms (GCM) 10K type strain sequencing project: providing services to taxonomists for standard genome sequencing and annotation.</title>
        <authorList>
            <consortium name="The Broad Institute Genomics Platform"/>
            <consortium name="The Broad Institute Genome Sequencing Center for Infectious Disease"/>
            <person name="Wu L."/>
            <person name="Ma J."/>
        </authorList>
    </citation>
    <scope>NUCLEOTIDE SEQUENCE [LARGE SCALE GENOMIC DNA]</scope>
    <source>
        <strain evidence="2">JCM 17933</strain>
    </source>
</reference>
<accession>A0ABP8PW59</accession>
<dbReference type="RefSeq" id="WP_345463549.1">
    <property type="nucleotide sequence ID" value="NZ_BAABHF010000019.1"/>
</dbReference>
<proteinExistence type="predicted"/>
<evidence type="ECO:0000313" key="2">
    <source>
        <dbReference type="Proteomes" id="UP001500503"/>
    </source>
</evidence>
<comment type="caution">
    <text evidence="1">The sequence shown here is derived from an EMBL/GenBank/DDBJ whole genome shotgun (WGS) entry which is preliminary data.</text>
</comment>
<dbReference type="Gene3D" id="3.40.50.300">
    <property type="entry name" value="P-loop containing nucleotide triphosphate hydrolases"/>
    <property type="match status" value="1"/>
</dbReference>
<dbReference type="Pfam" id="PF13469">
    <property type="entry name" value="Sulfotransfer_3"/>
    <property type="match status" value="1"/>
</dbReference>
<protein>
    <submittedName>
        <fullName evidence="1">Sulfotransferase</fullName>
    </submittedName>
</protein>
<evidence type="ECO:0000313" key="1">
    <source>
        <dbReference type="EMBL" id="GAA4493316.1"/>
    </source>
</evidence>
<dbReference type="InterPro" id="IPR027417">
    <property type="entry name" value="P-loop_NTPase"/>
</dbReference>